<feature type="transmembrane region" description="Helical" evidence="6">
    <location>
        <begin position="55"/>
        <end position="75"/>
    </location>
</feature>
<dbReference type="RefSeq" id="WP_231444373.1">
    <property type="nucleotide sequence ID" value="NZ_JAJOMB010000011.1"/>
</dbReference>
<feature type="domain" description="Cardiolipin synthase N-terminal" evidence="7">
    <location>
        <begin position="35"/>
        <end position="77"/>
    </location>
</feature>
<comment type="caution">
    <text evidence="8">The sequence shown here is derived from an EMBL/GenBank/DDBJ whole genome shotgun (WGS) entry which is preliminary data.</text>
</comment>
<reference evidence="8" key="1">
    <citation type="submission" date="2021-11" db="EMBL/GenBank/DDBJ databases">
        <title>Streptomyces corallinus and Kineosporia corallina sp. nov., two new coral-derived marine actinobacteria.</title>
        <authorList>
            <person name="Buangrab K."/>
            <person name="Sutthacheep M."/>
            <person name="Yeemin T."/>
            <person name="Harunari E."/>
            <person name="Igarashi Y."/>
            <person name="Sripreechasak P."/>
            <person name="Kanchanasin P."/>
            <person name="Tanasupawat S."/>
            <person name="Phongsopitanun W."/>
        </authorList>
    </citation>
    <scope>NUCLEOTIDE SEQUENCE</scope>
    <source>
        <strain evidence="8">JCM 31032</strain>
    </source>
</reference>
<evidence type="ECO:0000256" key="5">
    <source>
        <dbReference type="ARBA" id="ARBA00023136"/>
    </source>
</evidence>
<feature type="transmembrane region" description="Helical" evidence="6">
    <location>
        <begin position="20"/>
        <end position="43"/>
    </location>
</feature>
<keyword evidence="5 6" id="KW-0472">Membrane</keyword>
<evidence type="ECO:0000256" key="1">
    <source>
        <dbReference type="ARBA" id="ARBA00004651"/>
    </source>
</evidence>
<organism evidence="8 9">
    <name type="scientific">Kineosporia babensis</name>
    <dbReference type="NCBI Taxonomy" id="499548"/>
    <lineage>
        <taxon>Bacteria</taxon>
        <taxon>Bacillati</taxon>
        <taxon>Actinomycetota</taxon>
        <taxon>Actinomycetes</taxon>
        <taxon>Kineosporiales</taxon>
        <taxon>Kineosporiaceae</taxon>
        <taxon>Kineosporia</taxon>
    </lineage>
</organism>
<name>A0A9X1NG61_9ACTN</name>
<dbReference type="EMBL" id="JAJOMB010000011">
    <property type="protein sequence ID" value="MCD5313304.1"/>
    <property type="molecule type" value="Genomic_DNA"/>
</dbReference>
<evidence type="ECO:0000313" key="8">
    <source>
        <dbReference type="EMBL" id="MCD5313304.1"/>
    </source>
</evidence>
<evidence type="ECO:0000259" key="7">
    <source>
        <dbReference type="Pfam" id="PF13396"/>
    </source>
</evidence>
<proteinExistence type="predicted"/>
<dbReference type="GO" id="GO:0005886">
    <property type="term" value="C:plasma membrane"/>
    <property type="evidence" value="ECO:0007669"/>
    <property type="project" value="UniProtKB-SubCell"/>
</dbReference>
<keyword evidence="2" id="KW-1003">Cell membrane</keyword>
<evidence type="ECO:0000313" key="9">
    <source>
        <dbReference type="Proteomes" id="UP001138997"/>
    </source>
</evidence>
<gene>
    <name evidence="8" type="ORF">LR394_20560</name>
</gene>
<keyword evidence="3 6" id="KW-0812">Transmembrane</keyword>
<keyword evidence="4 6" id="KW-1133">Transmembrane helix</keyword>
<dbReference type="Pfam" id="PF13396">
    <property type="entry name" value="PLDc_N"/>
    <property type="match status" value="1"/>
</dbReference>
<protein>
    <submittedName>
        <fullName evidence="8">PLDc N-terminal domain-containing protein</fullName>
    </submittedName>
</protein>
<evidence type="ECO:0000256" key="4">
    <source>
        <dbReference type="ARBA" id="ARBA00022989"/>
    </source>
</evidence>
<evidence type="ECO:0000256" key="3">
    <source>
        <dbReference type="ARBA" id="ARBA00022692"/>
    </source>
</evidence>
<dbReference type="Proteomes" id="UP001138997">
    <property type="component" value="Unassembled WGS sequence"/>
</dbReference>
<evidence type="ECO:0000256" key="6">
    <source>
        <dbReference type="SAM" id="Phobius"/>
    </source>
</evidence>
<dbReference type="AlphaFoldDB" id="A0A9X1NG61"/>
<comment type="subcellular location">
    <subcellularLocation>
        <location evidence="1">Cell membrane</location>
        <topology evidence="1">Multi-pass membrane protein</topology>
    </subcellularLocation>
</comment>
<accession>A0A9X1NG61</accession>
<dbReference type="InterPro" id="IPR027379">
    <property type="entry name" value="CLS_N"/>
</dbReference>
<keyword evidence="9" id="KW-1185">Reference proteome</keyword>
<sequence length="89" mass="9900">MTSLHAVAAQVDSTSQPLHWLFAGGIVLFLLALVALFVVVLVSVLGSDLSAGMKVLWVLFIFWMPVVAWFAWYLIGRPDSRRRRPGPAY</sequence>
<evidence type="ECO:0000256" key="2">
    <source>
        <dbReference type="ARBA" id="ARBA00022475"/>
    </source>
</evidence>